<evidence type="ECO:0000256" key="8">
    <source>
        <dbReference type="ARBA" id="ARBA00022525"/>
    </source>
</evidence>
<dbReference type="GO" id="GO:0005576">
    <property type="term" value="C:extracellular region"/>
    <property type="evidence" value="ECO:0007669"/>
    <property type="project" value="TreeGrafter"/>
</dbReference>
<evidence type="ECO:0000256" key="12">
    <source>
        <dbReference type="ARBA" id="ARBA00023180"/>
    </source>
</evidence>
<evidence type="ECO:0000256" key="14">
    <source>
        <dbReference type="ARBA" id="ARBA00023316"/>
    </source>
</evidence>
<dbReference type="EC" id="3.2.1.39" evidence="5"/>
<keyword evidence="15" id="KW-0624">Polysaccharide degradation</keyword>
<keyword evidence="11" id="KW-0472">Membrane</keyword>
<dbReference type="InterPro" id="IPR017853">
    <property type="entry name" value="GH"/>
</dbReference>
<proteinExistence type="inferred from homology"/>
<dbReference type="InParanoid" id="A0A1D2VS81"/>
<keyword evidence="21" id="KW-1185">Reference proteome</keyword>
<evidence type="ECO:0000256" key="19">
    <source>
        <dbReference type="RuleBase" id="RU004335"/>
    </source>
</evidence>
<dbReference type="GO" id="GO:0000272">
    <property type="term" value="P:polysaccharide catabolic process"/>
    <property type="evidence" value="ECO:0007669"/>
    <property type="project" value="UniProtKB-KW"/>
</dbReference>
<evidence type="ECO:0000256" key="2">
    <source>
        <dbReference type="ARBA" id="ARBA00004191"/>
    </source>
</evidence>
<reference evidence="21" key="1">
    <citation type="submission" date="2016-05" db="EMBL/GenBank/DDBJ databases">
        <title>Comparative genomics of biotechnologically important yeasts.</title>
        <authorList>
            <consortium name="DOE Joint Genome Institute"/>
            <person name="Riley R."/>
            <person name="Haridas S."/>
            <person name="Wolfe K.H."/>
            <person name="Lopes M.R."/>
            <person name="Hittinger C.T."/>
            <person name="Goker M."/>
            <person name="Salamov A."/>
            <person name="Wisecaver J."/>
            <person name="Long T.M."/>
            <person name="Aerts A.L."/>
            <person name="Barry K."/>
            <person name="Choi C."/>
            <person name="Clum A."/>
            <person name="Coughlan A.Y."/>
            <person name="Deshpande S."/>
            <person name="Douglass A.P."/>
            <person name="Hanson S.J."/>
            <person name="Klenk H.-P."/>
            <person name="Labutti K."/>
            <person name="Lapidus A."/>
            <person name="Lindquist E."/>
            <person name="Lipzen A."/>
            <person name="Meier-Kolthoff J.P."/>
            <person name="Ohm R.A."/>
            <person name="Otillar R.P."/>
            <person name="Pangilinan J."/>
            <person name="Peng Y."/>
            <person name="Rokas A."/>
            <person name="Rosa C.A."/>
            <person name="Scheuner C."/>
            <person name="Sibirny A.A."/>
            <person name="Slot J.C."/>
            <person name="Stielow J.B."/>
            <person name="Sun H."/>
            <person name="Kurtzman C.P."/>
            <person name="Blackwell M."/>
            <person name="Grigoriev I.V."/>
            <person name="Jeffries T.W."/>
        </authorList>
    </citation>
    <scope>NUCLEOTIDE SEQUENCE [LARGE SCALE GENOMIC DNA]</scope>
    <source>
        <strain evidence="21">DSM 1968</strain>
    </source>
</reference>
<keyword evidence="12" id="KW-0325">Glycoprotein</keyword>
<evidence type="ECO:0000256" key="4">
    <source>
        <dbReference type="ARBA" id="ARBA00008773"/>
    </source>
</evidence>
<dbReference type="SUPFAM" id="SSF51445">
    <property type="entry name" value="(Trans)glycosidases"/>
    <property type="match status" value="1"/>
</dbReference>
<evidence type="ECO:0000313" key="21">
    <source>
        <dbReference type="Proteomes" id="UP000095038"/>
    </source>
</evidence>
<evidence type="ECO:0000256" key="10">
    <source>
        <dbReference type="ARBA" id="ARBA00022801"/>
    </source>
</evidence>
<evidence type="ECO:0000256" key="11">
    <source>
        <dbReference type="ARBA" id="ARBA00023136"/>
    </source>
</evidence>
<evidence type="ECO:0000256" key="3">
    <source>
        <dbReference type="ARBA" id="ARBA00004401"/>
    </source>
</evidence>
<dbReference type="EMBL" id="KV454475">
    <property type="protein sequence ID" value="ODV64448.1"/>
    <property type="molecule type" value="Genomic_DNA"/>
</dbReference>
<gene>
    <name evidence="20" type="ORF">ASCRUDRAFT_79280</name>
</gene>
<dbReference type="STRING" id="1344418.A0A1D2VS81"/>
<dbReference type="GO" id="GO:0009277">
    <property type="term" value="C:fungal-type cell wall"/>
    <property type="evidence" value="ECO:0007669"/>
    <property type="project" value="TreeGrafter"/>
</dbReference>
<evidence type="ECO:0000256" key="13">
    <source>
        <dbReference type="ARBA" id="ARBA00023277"/>
    </source>
</evidence>
<evidence type="ECO:0000256" key="7">
    <source>
        <dbReference type="ARBA" id="ARBA00022512"/>
    </source>
</evidence>
<dbReference type="GO" id="GO:0005886">
    <property type="term" value="C:plasma membrane"/>
    <property type="evidence" value="ECO:0007669"/>
    <property type="project" value="UniProtKB-SubCell"/>
</dbReference>
<sequence length="222" mass="25426">MTLAMGIWIGDDDQINNQQILHMKKILSEYDQKYFDAIYVGNEVLFRNEKTSSQLAQYINQVKSYISQMNYDIKVGTTEINSKIDPIIVEASDVVGANIHPFFGGDHVKQATSWVLNAFEHQIKPINNLVDNPAQLVLSEVGWPSGGGSFLNSVAGYNEMQIFLDTFVCEAKKIDTPWYFFEAFDEPWKEIYYTDDSQWETEWGIFTDDRKLKPGIVLPTCQ</sequence>
<dbReference type="GO" id="GO:0042973">
    <property type="term" value="F:glucan endo-1,3-beta-D-glucosidase activity"/>
    <property type="evidence" value="ECO:0007669"/>
    <property type="project" value="UniProtKB-EC"/>
</dbReference>
<dbReference type="Pfam" id="PF00332">
    <property type="entry name" value="Glyco_hydro_17"/>
    <property type="match status" value="1"/>
</dbReference>
<keyword evidence="10 20" id="KW-0378">Hydrolase</keyword>
<evidence type="ECO:0000313" key="20">
    <source>
        <dbReference type="EMBL" id="ODV64448.1"/>
    </source>
</evidence>
<comment type="catalytic activity">
    <reaction evidence="1">
        <text>Hydrolysis of (1-&gt;3)-beta-D-glucosidic linkages in (1-&gt;3)-beta-D-glucans.</text>
        <dbReference type="EC" id="3.2.1.39"/>
    </reaction>
</comment>
<dbReference type="FunCoup" id="A0A1D2VS81">
    <property type="interactions" value="426"/>
</dbReference>
<dbReference type="GO" id="GO:0071555">
    <property type="term" value="P:cell wall organization"/>
    <property type="evidence" value="ECO:0007669"/>
    <property type="project" value="UniProtKB-KW"/>
</dbReference>
<evidence type="ECO:0000256" key="16">
    <source>
        <dbReference type="ARBA" id="ARBA00037649"/>
    </source>
</evidence>
<dbReference type="InterPro" id="IPR050732">
    <property type="entry name" value="Beta-glucan_modifiers"/>
</dbReference>
<keyword evidence="7" id="KW-0134">Cell wall</keyword>
<protein>
    <recommendedName>
        <fullName evidence="5">glucan endo-1,3-beta-D-glucosidase</fullName>
        <ecNumber evidence="5">3.2.1.39</ecNumber>
    </recommendedName>
    <alternativeName>
        <fullName evidence="18">Endo-1,3-beta-glucanase btgC</fullName>
    </alternativeName>
    <alternativeName>
        <fullName evidence="17">Laminarinase btgC</fullName>
    </alternativeName>
</protein>
<keyword evidence="8" id="KW-0964">Secreted</keyword>
<evidence type="ECO:0000256" key="6">
    <source>
        <dbReference type="ARBA" id="ARBA00022475"/>
    </source>
</evidence>
<dbReference type="PANTHER" id="PTHR16631">
    <property type="entry name" value="GLUCAN 1,3-BETA-GLUCOSIDASE"/>
    <property type="match status" value="1"/>
</dbReference>
<evidence type="ECO:0000256" key="1">
    <source>
        <dbReference type="ARBA" id="ARBA00000382"/>
    </source>
</evidence>
<dbReference type="Gene3D" id="3.20.20.80">
    <property type="entry name" value="Glycosidases"/>
    <property type="match status" value="1"/>
</dbReference>
<dbReference type="InterPro" id="IPR000490">
    <property type="entry name" value="Glyco_hydro_17"/>
</dbReference>
<organism evidence="20 21">
    <name type="scientific">Ascoidea rubescens DSM 1968</name>
    <dbReference type="NCBI Taxonomy" id="1344418"/>
    <lineage>
        <taxon>Eukaryota</taxon>
        <taxon>Fungi</taxon>
        <taxon>Dikarya</taxon>
        <taxon>Ascomycota</taxon>
        <taxon>Saccharomycotina</taxon>
        <taxon>Saccharomycetes</taxon>
        <taxon>Ascoideaceae</taxon>
        <taxon>Ascoidea</taxon>
    </lineage>
</organism>
<keyword evidence="14" id="KW-0961">Cell wall biogenesis/degradation</keyword>
<keyword evidence="9" id="KW-0732">Signal</keyword>
<comment type="subcellular location">
    <subcellularLocation>
        <location evidence="3">Cell membrane</location>
        <topology evidence="3">Single-pass type II membrane protein</topology>
    </subcellularLocation>
    <subcellularLocation>
        <location evidence="2">Secreted</location>
        <location evidence="2">Cell wall</location>
    </subcellularLocation>
</comment>
<evidence type="ECO:0000256" key="9">
    <source>
        <dbReference type="ARBA" id="ARBA00022729"/>
    </source>
</evidence>
<name>A0A1D2VS81_9ASCO</name>
<dbReference type="GeneID" id="30967996"/>
<keyword evidence="6" id="KW-1003">Cell membrane</keyword>
<dbReference type="OrthoDB" id="68336at2759"/>
<evidence type="ECO:0000256" key="5">
    <source>
        <dbReference type="ARBA" id="ARBA00012780"/>
    </source>
</evidence>
<keyword evidence="13" id="KW-0119">Carbohydrate metabolism</keyword>
<dbReference type="PANTHER" id="PTHR16631:SF17">
    <property type="entry name" value="GLUCAN ENDO-1,3-BETA-GLUCOSIDASE BTGC"/>
    <property type="match status" value="1"/>
</dbReference>
<evidence type="ECO:0000256" key="18">
    <source>
        <dbReference type="ARBA" id="ARBA00043078"/>
    </source>
</evidence>
<accession>A0A1D2VS81</accession>
<dbReference type="RefSeq" id="XP_020050755.1">
    <property type="nucleotide sequence ID" value="XM_020194360.1"/>
</dbReference>
<dbReference type="GO" id="GO:0009986">
    <property type="term" value="C:cell surface"/>
    <property type="evidence" value="ECO:0007669"/>
    <property type="project" value="TreeGrafter"/>
</dbReference>
<comment type="similarity">
    <text evidence="4 19">Belongs to the glycosyl hydrolase 17 family.</text>
</comment>
<evidence type="ECO:0000256" key="15">
    <source>
        <dbReference type="ARBA" id="ARBA00023326"/>
    </source>
</evidence>
<evidence type="ECO:0000256" key="17">
    <source>
        <dbReference type="ARBA" id="ARBA00042373"/>
    </source>
</evidence>
<dbReference type="AlphaFoldDB" id="A0A1D2VS81"/>
<dbReference type="Proteomes" id="UP000095038">
    <property type="component" value="Unassembled WGS sequence"/>
</dbReference>
<comment type="function">
    <text evidence="16">Glucanases play a role in cell expansion during growth, in cell-cell fusion during mating, and in spore release during sporulation. This enzyme may be involved in beta-glucan degradation. Active on laminarin and lichenan.</text>
</comment>